<dbReference type="Gene3D" id="2.60.40.10">
    <property type="entry name" value="Immunoglobulins"/>
    <property type="match status" value="1"/>
</dbReference>
<feature type="compositionally biased region" description="Basic and acidic residues" evidence="1">
    <location>
        <begin position="239"/>
        <end position="255"/>
    </location>
</feature>
<name>A0A512MI92_9BACT</name>
<sequence length="516" mass="55979">MILMNFRFLPIALLAVSAVQAEVKLPAVISDHMVLQRDVAAPIWGTAAAGEEVSVSVAGQTKSTKADANGKWLVKLDPLAVAEGLSLTVTGTNTIEVKDVLVGDVWLGSGQSNMAGPVRTYKGKDAVLQKLLEGAPYPKLRFKRQGDSKWELATPQTVDAFSALLFPFGVRVQEEIKVPVGLMMGCVGGTPSGFWLTEEMYRSDAACVAQAKEFAKTYDLAAAMKGYERYMAAWKQTQEKAKKDNVQPKGREPRKPTPAGESYGQIGNLYEKYIQPYVPYAIRGVLWDQGEGGTAITGVDQYHVMGALIKGWRGAFGQDFPFIYVQKVSGGGTAWDMSDPVTINASPFAPLPTQLPRNIDGLHREVHIKIQQHPKTAMVIATDLGGMTHPTNKSGYGARAARVALGFVYDKPVEISGPLYAAHQIDGDKVRIKFTHVGKGLAARHSEKLQGFMIAGADKKFQWADAVIDGDSVVVSSAAVPAPKAVRYAWSNVAPWANLFNKDGLPAQTFRTDNWQ</sequence>
<evidence type="ECO:0000313" key="3">
    <source>
        <dbReference type="EMBL" id="GEP46450.1"/>
    </source>
</evidence>
<dbReference type="SUPFAM" id="SSF52266">
    <property type="entry name" value="SGNH hydrolase"/>
    <property type="match status" value="1"/>
</dbReference>
<reference evidence="3 4" key="1">
    <citation type="submission" date="2019-07" db="EMBL/GenBank/DDBJ databases">
        <title>Whole genome shotgun sequence of Brevifollis gellanilyticus NBRC 108608.</title>
        <authorList>
            <person name="Hosoyama A."/>
            <person name="Uohara A."/>
            <person name="Ohji S."/>
            <person name="Ichikawa N."/>
        </authorList>
    </citation>
    <scope>NUCLEOTIDE SEQUENCE [LARGE SCALE GENOMIC DNA]</scope>
    <source>
        <strain evidence="3 4">NBRC 108608</strain>
    </source>
</reference>
<organism evidence="3 4">
    <name type="scientific">Brevifollis gellanilyticus</name>
    <dbReference type="NCBI Taxonomy" id="748831"/>
    <lineage>
        <taxon>Bacteria</taxon>
        <taxon>Pseudomonadati</taxon>
        <taxon>Verrucomicrobiota</taxon>
        <taxon>Verrucomicrobiia</taxon>
        <taxon>Verrucomicrobiales</taxon>
        <taxon>Verrucomicrobiaceae</taxon>
    </lineage>
</organism>
<dbReference type="InterPro" id="IPR036514">
    <property type="entry name" value="SGNH_hydro_sf"/>
</dbReference>
<dbReference type="GO" id="GO:0001681">
    <property type="term" value="F:sialate O-acetylesterase activity"/>
    <property type="evidence" value="ECO:0007669"/>
    <property type="project" value="InterPro"/>
</dbReference>
<feature type="chain" id="PRO_5022048642" evidence="2">
    <location>
        <begin position="22"/>
        <end position="516"/>
    </location>
</feature>
<dbReference type="AlphaFoldDB" id="A0A512MI92"/>
<evidence type="ECO:0000313" key="4">
    <source>
        <dbReference type="Proteomes" id="UP000321577"/>
    </source>
</evidence>
<dbReference type="InterPro" id="IPR013783">
    <property type="entry name" value="Ig-like_fold"/>
</dbReference>
<feature type="signal peptide" evidence="2">
    <location>
        <begin position="1"/>
        <end position="21"/>
    </location>
</feature>
<proteinExistence type="predicted"/>
<dbReference type="InterPro" id="IPR039329">
    <property type="entry name" value="SIAE"/>
</dbReference>
<dbReference type="Gene3D" id="3.40.50.1110">
    <property type="entry name" value="SGNH hydrolase"/>
    <property type="match status" value="1"/>
</dbReference>
<dbReference type="EMBL" id="BKAG01000106">
    <property type="protein sequence ID" value="GEP46450.1"/>
    <property type="molecule type" value="Genomic_DNA"/>
</dbReference>
<dbReference type="Proteomes" id="UP000321577">
    <property type="component" value="Unassembled WGS sequence"/>
</dbReference>
<accession>A0A512MI92</accession>
<dbReference type="PANTHER" id="PTHR22901">
    <property type="entry name" value="SIALATE O-ACETYLESTERASE"/>
    <property type="match status" value="1"/>
</dbReference>
<evidence type="ECO:0000256" key="2">
    <source>
        <dbReference type="SAM" id="SignalP"/>
    </source>
</evidence>
<protein>
    <submittedName>
        <fullName evidence="3">9-O-acetylesterase</fullName>
    </submittedName>
</protein>
<keyword evidence="4" id="KW-1185">Reference proteome</keyword>
<gene>
    <name evidence="3" type="ORF">BGE01nite_57410</name>
</gene>
<comment type="caution">
    <text evidence="3">The sequence shown here is derived from an EMBL/GenBank/DDBJ whole genome shotgun (WGS) entry which is preliminary data.</text>
</comment>
<dbReference type="PANTHER" id="PTHR22901:SF0">
    <property type="entry name" value="SIALATE O-ACETYLESTERASE"/>
    <property type="match status" value="1"/>
</dbReference>
<dbReference type="OrthoDB" id="183320at2"/>
<keyword evidence="2" id="KW-0732">Signal</keyword>
<evidence type="ECO:0000256" key="1">
    <source>
        <dbReference type="SAM" id="MobiDB-lite"/>
    </source>
</evidence>
<feature type="region of interest" description="Disordered" evidence="1">
    <location>
        <begin position="239"/>
        <end position="263"/>
    </location>
</feature>
<dbReference type="GO" id="GO:0005975">
    <property type="term" value="P:carbohydrate metabolic process"/>
    <property type="evidence" value="ECO:0007669"/>
    <property type="project" value="TreeGrafter"/>
</dbReference>